<organism evidence="1 2">
    <name type="scientific">Chitinophaga defluvii</name>
    <dbReference type="NCBI Taxonomy" id="3163343"/>
    <lineage>
        <taxon>Bacteria</taxon>
        <taxon>Pseudomonadati</taxon>
        <taxon>Bacteroidota</taxon>
        <taxon>Chitinophagia</taxon>
        <taxon>Chitinophagales</taxon>
        <taxon>Chitinophagaceae</taxon>
        <taxon>Chitinophaga</taxon>
    </lineage>
</organism>
<evidence type="ECO:0008006" key="3">
    <source>
        <dbReference type="Google" id="ProtNLM"/>
    </source>
</evidence>
<proteinExistence type="predicted"/>
<dbReference type="Proteomes" id="UP001549749">
    <property type="component" value="Unassembled WGS sequence"/>
</dbReference>
<keyword evidence="2" id="KW-1185">Reference proteome</keyword>
<dbReference type="SUPFAM" id="SSF51126">
    <property type="entry name" value="Pectin lyase-like"/>
    <property type="match status" value="1"/>
</dbReference>
<sequence length="468" mass="48642">MKKLLVFAAVIGLFTSSCRKIEADNIIIGGDGSNNNGTEVTLLEGKITKDRTLKAGNTYTLRGIVYVTGGAKLTIEPGTVIHGETSSKGALVITRGAQINADGTKDKPIVFTSDAGSPKRGDWGGVVICGKAPTNASFNGTQGVGQVEGGVNNGEGLGLYGGTDAADNSGTLKYVRIEYAGYAYLPDNELNGLTLAGVGSGTTIDYVEIFKANDDAIECFGGTVNLRHTIFISTLDDDFDTDNGYSGTVQFGIVLRDSAIADVSKSESWESDNDANGSALTPQTSAVYSNITAIGPRATTTSVGNSLFLCGAQIRRNSSISIYNSVIMGYPVGVLIDASKGVPTDNNIQSGKLNIKNTIVAGCATPVNYAVSATPTGWTPADAKTWFTTALYGNSILATNDEVKLAAAFNYTNPDFTPQAGSPLLTGGAFSMGNASSFSTVTFRGAVGPAGTPEGDWWKGWSKLNLTL</sequence>
<protein>
    <recommendedName>
        <fullName evidence="3">T9SS C-terminal target domain-containing protein</fullName>
    </recommendedName>
</protein>
<evidence type="ECO:0000313" key="1">
    <source>
        <dbReference type="EMBL" id="MET6997832.1"/>
    </source>
</evidence>
<gene>
    <name evidence="1" type="ORF">ABR189_10650</name>
</gene>
<dbReference type="InterPro" id="IPR011050">
    <property type="entry name" value="Pectin_lyase_fold/virulence"/>
</dbReference>
<dbReference type="RefSeq" id="WP_354660467.1">
    <property type="nucleotide sequence ID" value="NZ_JBEXAC010000001.1"/>
</dbReference>
<dbReference type="PANTHER" id="PTHR41339">
    <property type="entry name" value="LIPL48"/>
    <property type="match status" value="1"/>
</dbReference>
<dbReference type="PROSITE" id="PS51257">
    <property type="entry name" value="PROKAR_LIPOPROTEIN"/>
    <property type="match status" value="1"/>
</dbReference>
<evidence type="ECO:0000313" key="2">
    <source>
        <dbReference type="Proteomes" id="UP001549749"/>
    </source>
</evidence>
<dbReference type="EMBL" id="JBEXAC010000001">
    <property type="protein sequence ID" value="MET6997832.1"/>
    <property type="molecule type" value="Genomic_DNA"/>
</dbReference>
<comment type="caution">
    <text evidence="1">The sequence shown here is derived from an EMBL/GenBank/DDBJ whole genome shotgun (WGS) entry which is preliminary data.</text>
</comment>
<dbReference type="PANTHER" id="PTHR41339:SF1">
    <property type="entry name" value="SECRETED PROTEIN"/>
    <property type="match status" value="1"/>
</dbReference>
<reference evidence="1 2" key="1">
    <citation type="submission" date="2024-06" db="EMBL/GenBank/DDBJ databases">
        <title>Chitinophaga defluvii sp. nov., isolated from municipal sewage.</title>
        <authorList>
            <person name="Zhang L."/>
        </authorList>
    </citation>
    <scope>NUCLEOTIDE SEQUENCE [LARGE SCALE GENOMIC DNA]</scope>
    <source>
        <strain evidence="1 2">H8</strain>
    </source>
</reference>
<accession>A0ABV2T469</accession>
<name>A0ABV2T469_9BACT</name>